<protein>
    <submittedName>
        <fullName evidence="3">CocE/NonD family hydrolase</fullName>
    </submittedName>
</protein>
<dbReference type="GO" id="GO:0016787">
    <property type="term" value="F:hydrolase activity"/>
    <property type="evidence" value="ECO:0007669"/>
    <property type="project" value="UniProtKB-KW"/>
</dbReference>
<evidence type="ECO:0000313" key="4">
    <source>
        <dbReference type="Proteomes" id="UP001519332"/>
    </source>
</evidence>
<dbReference type="InterPro" id="IPR000383">
    <property type="entry name" value="Xaa-Pro-like_dom"/>
</dbReference>
<dbReference type="InterPro" id="IPR029058">
    <property type="entry name" value="AB_hydrolase_fold"/>
</dbReference>
<sequence>MTDIRPRIEFERMPAAPRSEFAQEHLVRMRDGVRLATDVYLPDGDTTQGATVLVRLPYDKSGDYTFMPEIARYMTARGYRVVVQDVRGKFRSEGEALLFVNEAHDGYDTIEWIIQQSWSNGIVGMWGDSYYGFTQWAAVSTGHPALRAIVPRVTGTDLAQMPLPVPGVPTVDVQMGIMRVYPLIHFLGNDDVNWDMDWSRRPYSQTVEEFFAAVGQRSPSYDLMFPNPVILRRFPAGHPFDAPPVPVLMTIGWWDNCAPWQWADHEEIARRPGWANSEYLLIEAIDHENYRHADAPVAPEHDHAVDAEARARMMPRYLDPALEFFDIFLLGRGRPQDIPRVRWELAGGGADRWRTAESWPPPETRRTTLYPSAGMLSAQEQPESQWVSWVHDPDDPVPSAIPNAFAFLHSYPDERATADRADVLTFTAPAADAPLDLVGPVAFQATIASDGPEMDLFLRLLDVAPDGSAHLIARGQTTLLTATTPTQVTVNLGHTGYRLRAGHRLRLTVASSDAPEYVVAPGTGADRWSAVETVRNRQRLLLGGLDGAHLTLSVSTDS</sequence>
<accession>A0ABS4TYX1</accession>
<dbReference type="EMBL" id="JAGINW010000001">
    <property type="protein sequence ID" value="MBP2329198.1"/>
    <property type="molecule type" value="Genomic_DNA"/>
</dbReference>
<dbReference type="InterPro" id="IPR013736">
    <property type="entry name" value="Xaa-Pro_dipept_C"/>
</dbReference>
<reference evidence="3 4" key="1">
    <citation type="submission" date="2021-03" db="EMBL/GenBank/DDBJ databases">
        <title>Sequencing the genomes of 1000 actinobacteria strains.</title>
        <authorList>
            <person name="Klenk H.-P."/>
        </authorList>
    </citation>
    <scope>NUCLEOTIDE SEQUENCE [LARGE SCALE GENOMIC DNA]</scope>
    <source>
        <strain evidence="3 4">DSM 46670</strain>
    </source>
</reference>
<dbReference type="NCBIfam" id="TIGR00976">
    <property type="entry name" value="CocE_NonD"/>
    <property type="match status" value="1"/>
</dbReference>
<dbReference type="Gene3D" id="1.10.3020.10">
    <property type="entry name" value="alpha-amino acid ester hydrolase ( Helical cap domain)"/>
    <property type="match status" value="1"/>
</dbReference>
<keyword evidence="4" id="KW-1185">Reference proteome</keyword>
<dbReference type="Gene3D" id="2.60.120.260">
    <property type="entry name" value="Galactose-binding domain-like"/>
    <property type="match status" value="1"/>
</dbReference>
<evidence type="ECO:0000256" key="1">
    <source>
        <dbReference type="ARBA" id="ARBA00022801"/>
    </source>
</evidence>
<dbReference type="Gene3D" id="3.40.50.1820">
    <property type="entry name" value="alpha/beta hydrolase"/>
    <property type="match status" value="1"/>
</dbReference>
<organism evidence="3 4">
    <name type="scientific">Kibdelosporangium banguiense</name>
    <dbReference type="NCBI Taxonomy" id="1365924"/>
    <lineage>
        <taxon>Bacteria</taxon>
        <taxon>Bacillati</taxon>
        <taxon>Actinomycetota</taxon>
        <taxon>Actinomycetes</taxon>
        <taxon>Pseudonocardiales</taxon>
        <taxon>Pseudonocardiaceae</taxon>
        <taxon>Kibdelosporangium</taxon>
    </lineage>
</organism>
<evidence type="ECO:0000313" key="3">
    <source>
        <dbReference type="EMBL" id="MBP2329198.1"/>
    </source>
</evidence>
<dbReference type="SUPFAM" id="SSF49785">
    <property type="entry name" value="Galactose-binding domain-like"/>
    <property type="match status" value="1"/>
</dbReference>
<keyword evidence="1 3" id="KW-0378">Hydrolase</keyword>
<dbReference type="InterPro" id="IPR008979">
    <property type="entry name" value="Galactose-bd-like_sf"/>
</dbReference>
<dbReference type="RefSeq" id="WP_209646039.1">
    <property type="nucleotide sequence ID" value="NZ_JAGINW010000001.1"/>
</dbReference>
<dbReference type="Pfam" id="PF08530">
    <property type="entry name" value="PepX_C"/>
    <property type="match status" value="1"/>
</dbReference>
<dbReference type="Proteomes" id="UP001519332">
    <property type="component" value="Unassembled WGS sequence"/>
</dbReference>
<name>A0ABS4TYX1_9PSEU</name>
<feature type="domain" description="Xaa-Pro dipeptidyl-peptidase C-terminal" evidence="2">
    <location>
        <begin position="322"/>
        <end position="551"/>
    </location>
</feature>
<proteinExistence type="predicted"/>
<dbReference type="SUPFAM" id="SSF53474">
    <property type="entry name" value="alpha/beta-Hydrolases"/>
    <property type="match status" value="1"/>
</dbReference>
<gene>
    <name evidence="3" type="ORF">JOF56_009583</name>
</gene>
<dbReference type="Pfam" id="PF02129">
    <property type="entry name" value="Peptidase_S15"/>
    <property type="match status" value="1"/>
</dbReference>
<evidence type="ECO:0000259" key="2">
    <source>
        <dbReference type="SMART" id="SM00939"/>
    </source>
</evidence>
<dbReference type="SMART" id="SM00939">
    <property type="entry name" value="PepX_C"/>
    <property type="match status" value="1"/>
</dbReference>
<dbReference type="InterPro" id="IPR005674">
    <property type="entry name" value="CocE/Ser_esterase"/>
</dbReference>
<comment type="caution">
    <text evidence="3">The sequence shown here is derived from an EMBL/GenBank/DDBJ whole genome shotgun (WGS) entry which is preliminary data.</text>
</comment>